<evidence type="ECO:0000313" key="1">
    <source>
        <dbReference type="EMBL" id="AKL95014.1"/>
    </source>
</evidence>
<organism evidence="1 2">
    <name type="scientific">Clostridium aceticum</name>
    <dbReference type="NCBI Taxonomy" id="84022"/>
    <lineage>
        <taxon>Bacteria</taxon>
        <taxon>Bacillati</taxon>
        <taxon>Bacillota</taxon>
        <taxon>Clostridia</taxon>
        <taxon>Eubacteriales</taxon>
        <taxon>Clostridiaceae</taxon>
        <taxon>Clostridium</taxon>
    </lineage>
</organism>
<dbReference type="AlphaFoldDB" id="A0A0D8ICV9"/>
<accession>A0A0D8ICV9</accession>
<sequence length="92" mass="10468">MSKVKIPQEEQGLGTVMYCGASLPNGILQQYTIFKKGFPKHVKQHMEKCPALRSMMVSPENIADVRKNIEILGTRENKLFKETVEYAKGVRE</sequence>
<dbReference type="PATRIC" id="fig|84022.5.peg.3018"/>
<name>A0A0D8ICV9_9CLOT</name>
<dbReference type="Proteomes" id="UP000035704">
    <property type="component" value="Chromosome"/>
</dbReference>
<gene>
    <name evidence="1" type="ORF">CACET_c15650</name>
</gene>
<reference evidence="1 2" key="1">
    <citation type="submission" date="2014-10" db="EMBL/GenBank/DDBJ databases">
        <title>Genome sequence of Clostridium aceticum DSM 1496.</title>
        <authorList>
            <person name="Poehlein A."/>
            <person name="Schiel-Bengelsdorf B."/>
            <person name="Gottschalk G."/>
            <person name="Duerre P."/>
            <person name="Daniel R."/>
        </authorList>
    </citation>
    <scope>NUCLEOTIDE SEQUENCE [LARGE SCALE GENOMIC DNA]</scope>
    <source>
        <strain evidence="1 2">DSM 1496</strain>
    </source>
</reference>
<dbReference type="RefSeq" id="WP_044823765.1">
    <property type="nucleotide sequence ID" value="NZ_CP009687.1"/>
</dbReference>
<dbReference type="OrthoDB" id="2739959at2"/>
<dbReference type="STRING" id="84022.CACET_c15650"/>
<protein>
    <submittedName>
        <fullName evidence="1">Uncharacterized protein</fullName>
    </submittedName>
</protein>
<proteinExistence type="predicted"/>
<dbReference type="KEGG" id="cace:CACET_c15650"/>
<dbReference type="EMBL" id="CP009687">
    <property type="protein sequence ID" value="AKL95014.1"/>
    <property type="molecule type" value="Genomic_DNA"/>
</dbReference>
<keyword evidence="2" id="KW-1185">Reference proteome</keyword>
<evidence type="ECO:0000313" key="2">
    <source>
        <dbReference type="Proteomes" id="UP000035704"/>
    </source>
</evidence>